<reference evidence="4 5" key="1">
    <citation type="submission" date="2018-04" db="EMBL/GenBank/DDBJ databases">
        <title>Pedobacter chongqingensis sp. nov., isolated from a rottenly hemp rope.</title>
        <authorList>
            <person name="Cai Y."/>
        </authorList>
    </citation>
    <scope>NUCLEOTIDE SEQUENCE [LARGE SCALE GENOMIC DNA]</scope>
    <source>
        <strain evidence="4 5">FJ4-8</strain>
    </source>
</reference>
<accession>A0A2U2PGR0</accession>
<protein>
    <submittedName>
        <fullName evidence="4">Uncharacterized protein</fullName>
    </submittedName>
</protein>
<dbReference type="Pfam" id="PF16344">
    <property type="entry name" value="FecR_C"/>
    <property type="match status" value="1"/>
</dbReference>
<dbReference type="Pfam" id="PF04773">
    <property type="entry name" value="FecR"/>
    <property type="match status" value="1"/>
</dbReference>
<comment type="caution">
    <text evidence="4">The sequence shown here is derived from an EMBL/GenBank/DDBJ whole genome shotgun (WGS) entry which is preliminary data.</text>
</comment>
<name>A0A2U2PGR0_9SPHI</name>
<dbReference type="PANTHER" id="PTHR30273">
    <property type="entry name" value="PERIPLASMIC SIGNAL SENSOR AND SIGMA FACTOR ACTIVATOR FECR-RELATED"/>
    <property type="match status" value="1"/>
</dbReference>
<keyword evidence="5" id="KW-1185">Reference proteome</keyword>
<feature type="domain" description="FecR protein" evidence="2">
    <location>
        <begin position="178"/>
        <end position="267"/>
    </location>
</feature>
<dbReference type="PANTHER" id="PTHR30273:SF2">
    <property type="entry name" value="PROTEIN FECR"/>
    <property type="match status" value="1"/>
</dbReference>
<dbReference type="OrthoDB" id="1099963at2"/>
<evidence type="ECO:0000313" key="4">
    <source>
        <dbReference type="EMBL" id="PWG80581.1"/>
    </source>
</evidence>
<evidence type="ECO:0000259" key="2">
    <source>
        <dbReference type="Pfam" id="PF04773"/>
    </source>
</evidence>
<keyword evidence="1" id="KW-0812">Transmembrane</keyword>
<dbReference type="Gene3D" id="2.60.120.1440">
    <property type="match status" value="1"/>
</dbReference>
<dbReference type="InterPro" id="IPR032508">
    <property type="entry name" value="FecR_C"/>
</dbReference>
<feature type="transmembrane region" description="Helical" evidence="1">
    <location>
        <begin position="86"/>
        <end position="104"/>
    </location>
</feature>
<evidence type="ECO:0000259" key="3">
    <source>
        <dbReference type="Pfam" id="PF16344"/>
    </source>
</evidence>
<feature type="domain" description="Protein FecR C-terminal" evidence="3">
    <location>
        <begin position="310"/>
        <end position="374"/>
    </location>
</feature>
<gene>
    <name evidence="4" type="ORF">DDR33_11145</name>
</gene>
<dbReference type="AlphaFoldDB" id="A0A2U2PGR0"/>
<evidence type="ECO:0000256" key="1">
    <source>
        <dbReference type="SAM" id="Phobius"/>
    </source>
</evidence>
<dbReference type="EMBL" id="QEAS01000008">
    <property type="protein sequence ID" value="PWG80581.1"/>
    <property type="molecule type" value="Genomic_DNA"/>
</dbReference>
<dbReference type="InterPro" id="IPR006860">
    <property type="entry name" value="FecR"/>
</dbReference>
<dbReference type="Proteomes" id="UP000245647">
    <property type="component" value="Unassembled WGS sequence"/>
</dbReference>
<proteinExistence type="predicted"/>
<sequence length="379" mass="41947">MYSKYEHIKQLYIEKISGVLSADDELKLRKMLGEDEECREAWAALAEESRLMETSTVLEGINVESELKKVKDWTVTPKRNFFPSKWASVAAVLIVISAMAVVFLRNEKKQRYQAAAKGEKENTKVRLLLNNGITVNLGHADSSGIFTAGKVQVHTSSGTLGSITGGNATALNTLIVPPSEDYSITLDDGSVITLNSDSRLRFPAEFRGGKREVYLEGEAYFTVAADAKKPFIVHTELTSVQVLGTSFNLNTYKKGAVTASLVSGSVRVIADEGNKVTLTPGLESEFTSGRGFVTRGFDPEDVLSWMKGVYYFHDIPLSDLRPVIKRWFGADLVLENDRLSEKRISGLIEKNRLDDFLKDLRTSAHLRSSMEGNALHLSE</sequence>
<dbReference type="PIRSF" id="PIRSF018266">
    <property type="entry name" value="FecR"/>
    <property type="match status" value="1"/>
</dbReference>
<dbReference type="GO" id="GO:0016989">
    <property type="term" value="F:sigma factor antagonist activity"/>
    <property type="evidence" value="ECO:0007669"/>
    <property type="project" value="TreeGrafter"/>
</dbReference>
<keyword evidence="1" id="KW-0472">Membrane</keyword>
<dbReference type="RefSeq" id="WP_109415868.1">
    <property type="nucleotide sequence ID" value="NZ_QEAS01000008.1"/>
</dbReference>
<dbReference type="InterPro" id="IPR012373">
    <property type="entry name" value="Ferrdict_sens_TM"/>
</dbReference>
<dbReference type="Gene3D" id="3.55.50.30">
    <property type="match status" value="1"/>
</dbReference>
<keyword evidence="1" id="KW-1133">Transmembrane helix</keyword>
<organism evidence="4 5">
    <name type="scientific">Pararcticibacter amylolyticus</name>
    <dbReference type="NCBI Taxonomy" id="2173175"/>
    <lineage>
        <taxon>Bacteria</taxon>
        <taxon>Pseudomonadati</taxon>
        <taxon>Bacteroidota</taxon>
        <taxon>Sphingobacteriia</taxon>
        <taxon>Sphingobacteriales</taxon>
        <taxon>Sphingobacteriaceae</taxon>
        <taxon>Pararcticibacter</taxon>
    </lineage>
</organism>
<evidence type="ECO:0000313" key="5">
    <source>
        <dbReference type="Proteomes" id="UP000245647"/>
    </source>
</evidence>